<evidence type="ECO:0000256" key="6">
    <source>
        <dbReference type="ARBA" id="ARBA00048212"/>
    </source>
</evidence>
<dbReference type="GO" id="GO:0016829">
    <property type="term" value="F:lyase activity"/>
    <property type="evidence" value="ECO:0007669"/>
    <property type="project" value="UniProtKB-KW"/>
</dbReference>
<dbReference type="GO" id="GO:0046394">
    <property type="term" value="P:carboxylic acid biosynthetic process"/>
    <property type="evidence" value="ECO:0007669"/>
    <property type="project" value="UniProtKB-ARBA"/>
</dbReference>
<evidence type="ECO:0000256" key="3">
    <source>
        <dbReference type="ARBA" id="ARBA00005072"/>
    </source>
</evidence>
<dbReference type="CDD" id="cd00449">
    <property type="entry name" value="PLPDE_IV"/>
    <property type="match status" value="1"/>
</dbReference>
<protein>
    <recommendedName>
        <fullName evidence="5">branched-chain-amino-acid transaminase</fullName>
        <ecNumber evidence="5">2.6.1.42</ecNumber>
    </recommendedName>
</protein>
<dbReference type="SUPFAM" id="SSF56752">
    <property type="entry name" value="D-aminoacid aminotransferase-like PLP-dependent enzymes"/>
    <property type="match status" value="1"/>
</dbReference>
<evidence type="ECO:0000256" key="4">
    <source>
        <dbReference type="ARBA" id="ARBA00009320"/>
    </source>
</evidence>
<keyword evidence="9" id="KW-0456">Lyase</keyword>
<comment type="similarity">
    <text evidence="4">Belongs to the class-IV pyridoxal-phosphate-dependent aminotransferase family.</text>
</comment>
<comment type="catalytic activity">
    <reaction evidence="8">
        <text>L-leucine + 2-oxoglutarate = 4-methyl-2-oxopentanoate + L-glutamate</text>
        <dbReference type="Rhea" id="RHEA:18321"/>
        <dbReference type="ChEBI" id="CHEBI:16810"/>
        <dbReference type="ChEBI" id="CHEBI:17865"/>
        <dbReference type="ChEBI" id="CHEBI:29985"/>
        <dbReference type="ChEBI" id="CHEBI:57427"/>
        <dbReference type="EC" id="2.6.1.42"/>
    </reaction>
</comment>
<comment type="catalytic activity">
    <reaction evidence="7">
        <text>L-isoleucine + 2-oxoglutarate = (S)-3-methyl-2-oxopentanoate + L-glutamate</text>
        <dbReference type="Rhea" id="RHEA:24801"/>
        <dbReference type="ChEBI" id="CHEBI:16810"/>
        <dbReference type="ChEBI" id="CHEBI:29985"/>
        <dbReference type="ChEBI" id="CHEBI:35146"/>
        <dbReference type="ChEBI" id="CHEBI:58045"/>
        <dbReference type="EC" id="2.6.1.42"/>
    </reaction>
</comment>
<dbReference type="InterPro" id="IPR036038">
    <property type="entry name" value="Aminotransferase-like"/>
</dbReference>
<comment type="pathway">
    <text evidence="2">Amino-acid biosynthesis; L-valine biosynthesis; L-valine from pyruvate: step 4/4.</text>
</comment>
<dbReference type="OrthoDB" id="9805628at2"/>
<dbReference type="Pfam" id="PF01063">
    <property type="entry name" value="Aminotran_4"/>
    <property type="match status" value="1"/>
</dbReference>
<dbReference type="InterPro" id="IPR043131">
    <property type="entry name" value="BCAT-like_N"/>
</dbReference>
<comment type="catalytic activity">
    <reaction evidence="6">
        <text>L-valine + 2-oxoglutarate = 3-methyl-2-oxobutanoate + L-glutamate</text>
        <dbReference type="Rhea" id="RHEA:24813"/>
        <dbReference type="ChEBI" id="CHEBI:11851"/>
        <dbReference type="ChEBI" id="CHEBI:16810"/>
        <dbReference type="ChEBI" id="CHEBI:29985"/>
        <dbReference type="ChEBI" id="CHEBI:57762"/>
        <dbReference type="EC" id="2.6.1.42"/>
    </reaction>
</comment>
<evidence type="ECO:0000313" key="9">
    <source>
        <dbReference type="EMBL" id="TSJ47741.1"/>
    </source>
</evidence>
<evidence type="ECO:0000256" key="1">
    <source>
        <dbReference type="ARBA" id="ARBA00004824"/>
    </source>
</evidence>
<evidence type="ECO:0000256" key="7">
    <source>
        <dbReference type="ARBA" id="ARBA00048798"/>
    </source>
</evidence>
<evidence type="ECO:0000256" key="8">
    <source>
        <dbReference type="ARBA" id="ARBA00049229"/>
    </source>
</evidence>
<dbReference type="Proteomes" id="UP000316008">
    <property type="component" value="Unassembled WGS sequence"/>
</dbReference>
<dbReference type="GO" id="GO:0004084">
    <property type="term" value="F:branched-chain-amino-acid transaminase activity"/>
    <property type="evidence" value="ECO:0007669"/>
    <property type="project" value="UniProtKB-EC"/>
</dbReference>
<dbReference type="AlphaFoldDB" id="A0A556N6K9"/>
<dbReference type="Gene3D" id="3.30.470.10">
    <property type="match status" value="1"/>
</dbReference>
<keyword evidence="10" id="KW-1185">Reference proteome</keyword>
<comment type="pathway">
    <text evidence="3">Amino-acid biosynthesis; L-leucine biosynthesis; L-leucine from 3-methyl-2-oxobutanoate: step 4/4.</text>
</comment>
<dbReference type="Gene3D" id="3.20.10.10">
    <property type="entry name" value="D-amino Acid Aminotransferase, subunit A, domain 2"/>
    <property type="match status" value="1"/>
</dbReference>
<dbReference type="PANTHER" id="PTHR42743:SF11">
    <property type="entry name" value="AMINODEOXYCHORISMATE LYASE"/>
    <property type="match status" value="1"/>
</dbReference>
<dbReference type="EC" id="2.6.1.42" evidence="5"/>
<dbReference type="RefSeq" id="WP_144331276.1">
    <property type="nucleotide sequence ID" value="NZ_VLPL01000001.1"/>
</dbReference>
<name>A0A556N6K9_9FLAO</name>
<evidence type="ECO:0000256" key="5">
    <source>
        <dbReference type="ARBA" id="ARBA00013053"/>
    </source>
</evidence>
<sequence>MSDQELFVNNNGKIISNTGPSITAGNRGYTYGDGLFESIRVMNGKAINLSHHFSRLSEGAKVLKMRLPAFYTTEFFQQQVDELIQLCKITEGARIRLSIDRLGGGTYLPDTNEVSYFIEIYPIENNLFSLNSKGLEVDLYQEIRKTKNILSNYKTKNGILYVLAAISAKEKGLDDMLITNDNGQILESSHSNIFVVSNGVLYTPSLSDGCLAGTMRMQVINLALKNGLKVYECPILPSNLLVADEVFLTNAVRGITWVGGYRTKRYFNTTARKIVAFLNEEWDV</sequence>
<dbReference type="InterPro" id="IPR043132">
    <property type="entry name" value="BCAT-like_C"/>
</dbReference>
<evidence type="ECO:0000256" key="2">
    <source>
        <dbReference type="ARBA" id="ARBA00004931"/>
    </source>
</evidence>
<comment type="caution">
    <text evidence="9">The sequence shown here is derived from an EMBL/GenBank/DDBJ whole genome shotgun (WGS) entry which is preliminary data.</text>
</comment>
<dbReference type="InterPro" id="IPR001544">
    <property type="entry name" value="Aminotrans_IV"/>
</dbReference>
<accession>A0A556N6K9</accession>
<evidence type="ECO:0000313" key="10">
    <source>
        <dbReference type="Proteomes" id="UP000316008"/>
    </source>
</evidence>
<proteinExistence type="inferred from homology"/>
<organism evidence="9 10">
    <name type="scientific">Fluviicola chungangensis</name>
    <dbReference type="NCBI Taxonomy" id="2597671"/>
    <lineage>
        <taxon>Bacteria</taxon>
        <taxon>Pseudomonadati</taxon>
        <taxon>Bacteroidota</taxon>
        <taxon>Flavobacteriia</taxon>
        <taxon>Flavobacteriales</taxon>
        <taxon>Crocinitomicaceae</taxon>
        <taxon>Fluviicola</taxon>
    </lineage>
</organism>
<dbReference type="EMBL" id="VLPL01000001">
    <property type="protein sequence ID" value="TSJ47741.1"/>
    <property type="molecule type" value="Genomic_DNA"/>
</dbReference>
<dbReference type="PANTHER" id="PTHR42743">
    <property type="entry name" value="AMINO-ACID AMINOTRANSFERASE"/>
    <property type="match status" value="1"/>
</dbReference>
<gene>
    <name evidence="9" type="ORF">FO442_01025</name>
</gene>
<comment type="pathway">
    <text evidence="1">Amino-acid biosynthesis; L-isoleucine biosynthesis; L-isoleucine from 2-oxobutanoate: step 4/4.</text>
</comment>
<reference evidence="9 10" key="1">
    <citation type="submission" date="2019-07" db="EMBL/GenBank/DDBJ databases">
        <authorList>
            <person name="Huq M.A."/>
        </authorList>
    </citation>
    <scope>NUCLEOTIDE SEQUENCE [LARGE SCALE GENOMIC DNA]</scope>
    <source>
        <strain evidence="9 10">MAH-3</strain>
    </source>
</reference>
<dbReference type="InterPro" id="IPR050571">
    <property type="entry name" value="Class-IV_PLP-Dep_Aminotrnsfr"/>
</dbReference>